<dbReference type="RefSeq" id="WP_409356555.1">
    <property type="nucleotide sequence ID" value="NZ_JBJXVJ010000002.1"/>
</dbReference>
<feature type="signal peptide" evidence="1">
    <location>
        <begin position="1"/>
        <end position="18"/>
    </location>
</feature>
<comment type="caution">
    <text evidence="2">The sequence shown here is derived from an EMBL/GenBank/DDBJ whole genome shotgun (WGS) entry which is preliminary data.</text>
</comment>
<evidence type="ECO:0000313" key="2">
    <source>
        <dbReference type="EMBL" id="MFN1217270.1"/>
    </source>
</evidence>
<name>A0ABW9K491_9FLAO</name>
<keyword evidence="3" id="KW-1185">Reference proteome</keyword>
<keyword evidence="1" id="KW-0732">Signal</keyword>
<gene>
    <name evidence="2" type="ORF">ACKW6Q_09895</name>
</gene>
<proteinExistence type="predicted"/>
<reference evidence="2 3" key="1">
    <citation type="submission" date="2024-12" db="EMBL/GenBank/DDBJ databases">
        <title>Draft genome sequence of Chryseobacterium kwangjuense AG447.</title>
        <authorList>
            <person name="Cheptsov V.S."/>
            <person name="Belov A."/>
            <person name="Zavarzina A.G."/>
        </authorList>
    </citation>
    <scope>NUCLEOTIDE SEQUENCE [LARGE SCALE GENOMIC DNA]</scope>
    <source>
        <strain evidence="2 3">AG447</strain>
    </source>
</reference>
<accession>A0ABW9K491</accession>
<protein>
    <recommendedName>
        <fullName evidence="4">YD repeat-containing protein</fullName>
    </recommendedName>
</protein>
<dbReference type="Proteomes" id="UP001634154">
    <property type="component" value="Unassembled WGS sequence"/>
</dbReference>
<dbReference type="EMBL" id="JBJXVJ010000002">
    <property type="protein sequence ID" value="MFN1217270.1"/>
    <property type="molecule type" value="Genomic_DNA"/>
</dbReference>
<evidence type="ECO:0000313" key="3">
    <source>
        <dbReference type="Proteomes" id="UP001634154"/>
    </source>
</evidence>
<organism evidence="2 3">
    <name type="scientific">Chryseobacterium kwangjuense</name>
    <dbReference type="NCBI Taxonomy" id="267125"/>
    <lineage>
        <taxon>Bacteria</taxon>
        <taxon>Pseudomonadati</taxon>
        <taxon>Bacteroidota</taxon>
        <taxon>Flavobacteriia</taxon>
        <taxon>Flavobacteriales</taxon>
        <taxon>Weeksellaceae</taxon>
        <taxon>Chryseobacterium group</taxon>
        <taxon>Chryseobacterium</taxon>
    </lineage>
</organism>
<evidence type="ECO:0000256" key="1">
    <source>
        <dbReference type="SAM" id="SignalP"/>
    </source>
</evidence>
<evidence type="ECO:0008006" key="4">
    <source>
        <dbReference type="Google" id="ProtNLM"/>
    </source>
</evidence>
<feature type="chain" id="PRO_5047504228" description="YD repeat-containing protein" evidence="1">
    <location>
        <begin position="19"/>
        <end position="1116"/>
    </location>
</feature>
<sequence length="1116" mass="126516">MKKNIILIASIFSTMVSAQGADAINKIYPAAPTSNNLMKFEEVPVSYYTGVPDINIPIYTLSGTAIQVPVSLNYHILSAKPDDYASQVGLGWNLIAGGTIARTVKGLPDEAIKDNLGGGKQGIGIYIDEYSNHPNFADNYRNRIASYLDMISNGGNPFIDSYFRKTGFEAAVSNRYDTQYDLYQYNFLGHTGRFIIKKDSGNQFQVVKLDKNNLKITSQHNNKYEPISFTIIDERGRKYIFDVIEKTQRSFMVDKVSQLSNMIPQTSIGQIDDYNSSFHLSSIKNDLEQELAGFQYNAPQDINVSSTSRISNFPIYATHYEDNINQQIDPYLPPKSQVYTTNTLNKTRLLQRINITNGGKIDFIYKRNNTDFGAAPVPHILSEIQVKDNYEKVIEKFSFTYQPDIAEISLLDRKKIKLTDIIKKNTSNNVLSKYKLNYYPGTGEKDYWGYEISSDGGSNGSLLSSITYPTSGKTEFNYEGNTFSYVGTSFIDYKLNIYNWKLGSEGVSYTKFKEPEKYFFKMNREQDVYFSYYFSALPNTDWRLELFKGDGTIVSHTPEYFIGTLWNNISASEGVVKLHLPAGHYYARLDTDDAGAMFQNFSPVSIVASYSELKTEDIEYFLYGGGVRIGRIRYLDSDDTLLKQKSFSYSDPSDPMVSSGSLISLPMKEYETNFNTNLWYTLNYSWYDPIYYNNSFKVKSSDNLLPILKTKGADIGYEYVTMFETGKGKTINQYKTARLYPNEETMSSSPPFLPITDEDYKRGHMVKEEIKDENNVTHIEKKLDYETNTSTLYTGLLFNMDTQNPYLGEFDTYDDFMYHKQNCGTSFSGLKCSKIQDVSDFPIQYKMERTILAGVNHTNTETKEFFGNSYSLKKEKTVYNTLDLPVKTAVTFSDNSVSETIYQYAHEKNNQRLINANIIGVPLEVATIRKESINDTGKTISKVETKYDNPSNQYPSSIVSYGLQNSALVELNYDKYDELSGNLQQYTSKDGISTTIIWGYNQTQPIAKIEGAKLSDISQTLIDGIVNASANDAQAGTSASEQSLISALDLFRNNSALSGYQITTYSYDPLIGVTSITPPSGIREVYIYDTANRLMEIRENSTTGKILKEFKYNYKQ</sequence>